<feature type="region of interest" description="Disordered" evidence="6">
    <location>
        <begin position="324"/>
        <end position="398"/>
    </location>
</feature>
<feature type="domain" description="Yip1" evidence="8">
    <location>
        <begin position="103"/>
        <end position="269"/>
    </location>
</feature>
<feature type="compositionally biased region" description="Polar residues" evidence="6">
    <location>
        <begin position="340"/>
        <end position="354"/>
    </location>
</feature>
<evidence type="ECO:0000256" key="3">
    <source>
        <dbReference type="ARBA" id="ARBA00022692"/>
    </source>
</evidence>
<dbReference type="GO" id="GO:0005794">
    <property type="term" value="C:Golgi apparatus"/>
    <property type="evidence" value="ECO:0007669"/>
    <property type="project" value="InterPro"/>
</dbReference>
<dbReference type="GO" id="GO:0031267">
    <property type="term" value="F:small GTPase binding"/>
    <property type="evidence" value="ECO:0007669"/>
    <property type="project" value="InterPro"/>
</dbReference>
<keyword evidence="3 7" id="KW-0812">Transmembrane</keyword>
<dbReference type="AlphaFoldDB" id="A0AAE0ZCJ5"/>
<feature type="transmembrane region" description="Helical" evidence="7">
    <location>
        <begin position="120"/>
        <end position="141"/>
    </location>
</feature>
<keyword evidence="4 7" id="KW-1133">Transmembrane helix</keyword>
<evidence type="ECO:0000256" key="2">
    <source>
        <dbReference type="ARBA" id="ARBA00010596"/>
    </source>
</evidence>
<evidence type="ECO:0000259" key="8">
    <source>
        <dbReference type="Pfam" id="PF04893"/>
    </source>
</evidence>
<evidence type="ECO:0000256" key="1">
    <source>
        <dbReference type="ARBA" id="ARBA00004141"/>
    </source>
</evidence>
<keyword evidence="10" id="KW-1185">Reference proteome</keyword>
<evidence type="ECO:0000313" key="9">
    <source>
        <dbReference type="EMBL" id="KAK3766939.1"/>
    </source>
</evidence>
<dbReference type="PANTHER" id="PTHR12822:SF2">
    <property type="entry name" value="PROTEIN YIPF"/>
    <property type="match status" value="1"/>
</dbReference>
<evidence type="ECO:0000256" key="7">
    <source>
        <dbReference type="SAM" id="Phobius"/>
    </source>
</evidence>
<comment type="caution">
    <text evidence="9">The sequence shown here is derived from an EMBL/GenBank/DDBJ whole genome shotgun (WGS) entry which is preliminary data.</text>
</comment>
<proteinExistence type="inferred from homology"/>
<protein>
    <recommendedName>
        <fullName evidence="8">Yip1 domain-containing protein</fullName>
    </recommendedName>
</protein>
<feature type="compositionally biased region" description="Low complexity" evidence="6">
    <location>
        <begin position="442"/>
        <end position="452"/>
    </location>
</feature>
<dbReference type="Pfam" id="PF04893">
    <property type="entry name" value="Yip1"/>
    <property type="match status" value="1"/>
</dbReference>
<feature type="compositionally biased region" description="Low complexity" evidence="6">
    <location>
        <begin position="360"/>
        <end position="395"/>
    </location>
</feature>
<gene>
    <name evidence="9" type="ORF">RRG08_040458</name>
</gene>
<dbReference type="Proteomes" id="UP001283361">
    <property type="component" value="Unassembled WGS sequence"/>
</dbReference>
<evidence type="ECO:0000256" key="5">
    <source>
        <dbReference type="ARBA" id="ARBA00023136"/>
    </source>
</evidence>
<comment type="subcellular location">
    <subcellularLocation>
        <location evidence="1">Membrane</location>
        <topology evidence="1">Multi-pass membrane protein</topology>
    </subcellularLocation>
</comment>
<dbReference type="InterPro" id="IPR039765">
    <property type="entry name" value="Yip5/YIPF1/YIPF2"/>
</dbReference>
<feature type="transmembrane region" description="Helical" evidence="7">
    <location>
        <begin position="222"/>
        <end position="245"/>
    </location>
</feature>
<feature type="transmembrane region" description="Helical" evidence="7">
    <location>
        <begin position="252"/>
        <end position="276"/>
    </location>
</feature>
<feature type="region of interest" description="Disordered" evidence="6">
    <location>
        <begin position="436"/>
        <end position="456"/>
    </location>
</feature>
<name>A0AAE0ZCJ5_9GAST</name>
<dbReference type="GO" id="GO:0016192">
    <property type="term" value="P:vesicle-mediated transport"/>
    <property type="evidence" value="ECO:0007669"/>
    <property type="project" value="InterPro"/>
</dbReference>
<keyword evidence="5 7" id="KW-0472">Membrane</keyword>
<sequence length="497" mass="54416">MASSTTIDVDDFGNDIKGDGMESLDFQDIPHGAPDSPEKGQTTHFTRFPHSAADSDDEADDKEKLIKDEKSGTSSFWTFAYYQQFFDVETAQVGQRIVGSMVPKPGSNYLVHHIRPNPDLYGPFWICTTLVFTTAIAGNLANYFSMAGKSYHWQYDFHKVTFAATAIFSYWWLVPLLLWAVLWWRGSQAKFSFLEMLCVYGYSLAIYVPISILWAIQVSWLQWTLVVVGAALSGSVLLLTFWPAIKEDSQKIAIGLMVFIFIMHAALAAGFVLYFFHVPASVPTAKPIAPLPVPVNQTAPAKAFAPMNAAAKSDQATVNAAAKLDQAPVRQTMKSGGESGISSQDQLSRQQNSAEAIPQAKSPAKAAVAPVNEGLASGSVSQGQNLGQNQGGTLSKKTEDTQGVSLLQNRNSLGGQQQQEQLVAKAGQMGVPVQTNEEQTLPGNPQQPGGPQRRSLAGKIRSKILLRAFTAKIMFKENQILTHRNLKSHTHRQRKKK</sequence>
<feature type="transmembrane region" description="Helical" evidence="7">
    <location>
        <begin position="161"/>
        <end position="184"/>
    </location>
</feature>
<organism evidence="9 10">
    <name type="scientific">Elysia crispata</name>
    <name type="common">lettuce slug</name>
    <dbReference type="NCBI Taxonomy" id="231223"/>
    <lineage>
        <taxon>Eukaryota</taxon>
        <taxon>Metazoa</taxon>
        <taxon>Spiralia</taxon>
        <taxon>Lophotrochozoa</taxon>
        <taxon>Mollusca</taxon>
        <taxon>Gastropoda</taxon>
        <taxon>Heterobranchia</taxon>
        <taxon>Euthyneura</taxon>
        <taxon>Panpulmonata</taxon>
        <taxon>Sacoglossa</taxon>
        <taxon>Placobranchoidea</taxon>
        <taxon>Plakobranchidae</taxon>
        <taxon>Elysia</taxon>
    </lineage>
</organism>
<dbReference type="InterPro" id="IPR006977">
    <property type="entry name" value="Yip1_dom"/>
</dbReference>
<dbReference type="GO" id="GO:0016020">
    <property type="term" value="C:membrane"/>
    <property type="evidence" value="ECO:0007669"/>
    <property type="project" value="UniProtKB-SubCell"/>
</dbReference>
<feature type="region of interest" description="Disordered" evidence="6">
    <location>
        <begin position="1"/>
        <end position="64"/>
    </location>
</feature>
<comment type="similarity">
    <text evidence="2">Belongs to the YIP1 family.</text>
</comment>
<dbReference type="EMBL" id="JAWDGP010004190">
    <property type="protein sequence ID" value="KAK3766939.1"/>
    <property type="molecule type" value="Genomic_DNA"/>
</dbReference>
<reference evidence="9" key="1">
    <citation type="journal article" date="2023" name="G3 (Bethesda)">
        <title>A reference genome for the long-term kleptoplast-retaining sea slug Elysia crispata morphotype clarki.</title>
        <authorList>
            <person name="Eastman K.E."/>
            <person name="Pendleton A.L."/>
            <person name="Shaikh M.A."/>
            <person name="Suttiyut T."/>
            <person name="Ogas R."/>
            <person name="Tomko P."/>
            <person name="Gavelis G."/>
            <person name="Widhalm J.R."/>
            <person name="Wisecaver J.H."/>
        </authorList>
    </citation>
    <scope>NUCLEOTIDE SEQUENCE</scope>
    <source>
        <strain evidence="9">ECLA1</strain>
    </source>
</reference>
<accession>A0AAE0ZCJ5</accession>
<evidence type="ECO:0000256" key="6">
    <source>
        <dbReference type="SAM" id="MobiDB-lite"/>
    </source>
</evidence>
<evidence type="ECO:0000313" key="10">
    <source>
        <dbReference type="Proteomes" id="UP001283361"/>
    </source>
</evidence>
<evidence type="ECO:0000256" key="4">
    <source>
        <dbReference type="ARBA" id="ARBA00022989"/>
    </source>
</evidence>
<feature type="transmembrane region" description="Helical" evidence="7">
    <location>
        <begin position="196"/>
        <end position="216"/>
    </location>
</feature>
<dbReference type="PANTHER" id="PTHR12822">
    <property type="entry name" value="PROTEIN YIPF"/>
    <property type="match status" value="1"/>
</dbReference>